<dbReference type="PANTHER" id="PTHR13710:SF105">
    <property type="entry name" value="ATP-DEPENDENT DNA HELICASE Q1"/>
    <property type="match status" value="1"/>
</dbReference>
<dbReference type="CDD" id="cd17920">
    <property type="entry name" value="DEXHc_RecQ"/>
    <property type="match status" value="1"/>
</dbReference>
<dbReference type="GO" id="GO:0003677">
    <property type="term" value="F:DNA binding"/>
    <property type="evidence" value="ECO:0007669"/>
    <property type="project" value="UniProtKB-KW"/>
</dbReference>
<dbReference type="GO" id="GO:0030894">
    <property type="term" value="C:replisome"/>
    <property type="evidence" value="ECO:0007669"/>
    <property type="project" value="TreeGrafter"/>
</dbReference>
<dbReference type="SMART" id="SM00487">
    <property type="entry name" value="DEXDc"/>
    <property type="match status" value="1"/>
</dbReference>
<keyword evidence="7" id="KW-0347">Helicase</keyword>
<accession>A0AAW9ISA7</accession>
<name>A0AAW9ISA7_CLOPF</name>
<dbReference type="GO" id="GO:0043590">
    <property type="term" value="C:bacterial nucleoid"/>
    <property type="evidence" value="ECO:0007669"/>
    <property type="project" value="TreeGrafter"/>
</dbReference>
<comment type="catalytic activity">
    <reaction evidence="4">
        <text>Couples ATP hydrolysis with the unwinding of duplex DNA by translocating in the 3'-5' direction.</text>
        <dbReference type="EC" id="5.6.2.4"/>
    </reaction>
</comment>
<evidence type="ECO:0000256" key="3">
    <source>
        <dbReference type="ARBA" id="ARBA00023235"/>
    </source>
</evidence>
<keyword evidence="7" id="KW-0378">Hydrolase</keyword>
<dbReference type="PANTHER" id="PTHR13710">
    <property type="entry name" value="DNA HELICASE RECQ FAMILY MEMBER"/>
    <property type="match status" value="1"/>
</dbReference>
<feature type="domain" description="Helicase ATP-binding" evidence="6">
    <location>
        <begin position="19"/>
        <end position="142"/>
    </location>
</feature>
<evidence type="ECO:0000313" key="7">
    <source>
        <dbReference type="EMBL" id="MDZ5010536.1"/>
    </source>
</evidence>
<dbReference type="InterPro" id="IPR011545">
    <property type="entry name" value="DEAD/DEAH_box_helicase_dom"/>
</dbReference>
<keyword evidence="3" id="KW-0413">Isomerase</keyword>
<dbReference type="RefSeq" id="WP_322382353.1">
    <property type="nucleotide sequence ID" value="NZ_WNVM01000493.1"/>
</dbReference>
<dbReference type="Gene3D" id="3.40.50.300">
    <property type="entry name" value="P-loop containing nucleotide triphosphate hydrolases"/>
    <property type="match status" value="1"/>
</dbReference>
<evidence type="ECO:0000313" key="8">
    <source>
        <dbReference type="Proteomes" id="UP001292368"/>
    </source>
</evidence>
<dbReference type="GO" id="GO:0006281">
    <property type="term" value="P:DNA repair"/>
    <property type="evidence" value="ECO:0007669"/>
    <property type="project" value="TreeGrafter"/>
</dbReference>
<dbReference type="GO" id="GO:0005524">
    <property type="term" value="F:ATP binding"/>
    <property type="evidence" value="ECO:0007669"/>
    <property type="project" value="InterPro"/>
</dbReference>
<keyword evidence="7" id="KW-0547">Nucleotide-binding</keyword>
<dbReference type="EC" id="5.6.2.4" evidence="5"/>
<organism evidence="7 8">
    <name type="scientific">Clostridium perfringens</name>
    <dbReference type="NCBI Taxonomy" id="1502"/>
    <lineage>
        <taxon>Bacteria</taxon>
        <taxon>Bacillati</taxon>
        <taxon>Bacillota</taxon>
        <taxon>Clostridia</taxon>
        <taxon>Eubacteriales</taxon>
        <taxon>Clostridiaceae</taxon>
        <taxon>Clostridium</taxon>
    </lineage>
</organism>
<dbReference type="Proteomes" id="UP001292368">
    <property type="component" value="Unassembled WGS sequence"/>
</dbReference>
<reference evidence="7" key="1">
    <citation type="submission" date="2019-11" db="EMBL/GenBank/DDBJ databases">
        <title>Characterization of Clostridium perfringens isolates from swine manure treated agricultural soils.</title>
        <authorList>
            <person name="Wushke S.T."/>
        </authorList>
    </citation>
    <scope>NUCLEOTIDE SEQUENCE</scope>
    <source>
        <strain evidence="7">V2</strain>
    </source>
</reference>
<evidence type="ECO:0000256" key="5">
    <source>
        <dbReference type="ARBA" id="ARBA00034808"/>
    </source>
</evidence>
<comment type="caution">
    <text evidence="7">The sequence shown here is derived from an EMBL/GenBank/DDBJ whole genome shotgun (WGS) entry which is preliminary data.</text>
</comment>
<dbReference type="InterPro" id="IPR027417">
    <property type="entry name" value="P-loop_NTPase"/>
</dbReference>
<protein>
    <recommendedName>
        <fullName evidence="5">DNA 3'-5' helicase</fullName>
        <ecNumber evidence="5">5.6.2.4</ecNumber>
    </recommendedName>
</protein>
<sequence length="142" mass="16060">MLEKYYGYKSFRKGQESIIKSILNKSDVLAIMPTGGGKSICYQIPALLLEGITIVISPLISLMKDQVDTIKQMGIESTYLNSSLISKEFNEIISNIKENKYKIIYVAPERLESYEFIMAITECKISQIAIDEAHCVSQWGHD</sequence>
<dbReference type="PROSITE" id="PS51192">
    <property type="entry name" value="HELICASE_ATP_BIND_1"/>
    <property type="match status" value="1"/>
</dbReference>
<dbReference type="GO" id="GO:0043138">
    <property type="term" value="F:3'-5' DNA helicase activity"/>
    <property type="evidence" value="ECO:0007669"/>
    <property type="project" value="UniProtKB-EC"/>
</dbReference>
<dbReference type="AlphaFoldDB" id="A0AAW9ISA7"/>
<comment type="similarity">
    <text evidence="1">Belongs to the helicase family. RecQ subfamily.</text>
</comment>
<dbReference type="EMBL" id="WNVM01000493">
    <property type="protein sequence ID" value="MDZ5010536.1"/>
    <property type="molecule type" value="Genomic_DNA"/>
</dbReference>
<keyword evidence="7" id="KW-0067">ATP-binding</keyword>
<dbReference type="SUPFAM" id="SSF52540">
    <property type="entry name" value="P-loop containing nucleoside triphosphate hydrolases"/>
    <property type="match status" value="1"/>
</dbReference>
<proteinExistence type="inferred from homology"/>
<evidence type="ECO:0000256" key="1">
    <source>
        <dbReference type="ARBA" id="ARBA00005446"/>
    </source>
</evidence>
<evidence type="ECO:0000256" key="4">
    <source>
        <dbReference type="ARBA" id="ARBA00034617"/>
    </source>
</evidence>
<gene>
    <name evidence="7" type="ORF">GNF77_16870</name>
</gene>
<dbReference type="GO" id="GO:0005737">
    <property type="term" value="C:cytoplasm"/>
    <property type="evidence" value="ECO:0007669"/>
    <property type="project" value="TreeGrafter"/>
</dbReference>
<evidence type="ECO:0000259" key="6">
    <source>
        <dbReference type="PROSITE" id="PS51192"/>
    </source>
</evidence>
<keyword evidence="2" id="KW-0238">DNA-binding</keyword>
<dbReference type="InterPro" id="IPR014001">
    <property type="entry name" value="Helicase_ATP-bd"/>
</dbReference>
<dbReference type="Pfam" id="PF00270">
    <property type="entry name" value="DEAD"/>
    <property type="match status" value="1"/>
</dbReference>
<dbReference type="GO" id="GO:0009378">
    <property type="term" value="F:four-way junction helicase activity"/>
    <property type="evidence" value="ECO:0007669"/>
    <property type="project" value="TreeGrafter"/>
</dbReference>
<dbReference type="GO" id="GO:0006310">
    <property type="term" value="P:DNA recombination"/>
    <property type="evidence" value="ECO:0007669"/>
    <property type="project" value="TreeGrafter"/>
</dbReference>
<evidence type="ECO:0000256" key="2">
    <source>
        <dbReference type="ARBA" id="ARBA00023125"/>
    </source>
</evidence>
<feature type="non-terminal residue" evidence="7">
    <location>
        <position position="142"/>
    </location>
</feature>